<feature type="domain" description="Solute-binding protein family 3/N-terminal" evidence="4">
    <location>
        <begin position="53"/>
        <end position="116"/>
    </location>
</feature>
<dbReference type="PANTHER" id="PTHR35936:SF6">
    <property type="entry name" value="AMINO ACID ABC TRANSPORTER SUBSTRATE-BINDING PAAT FAMILY PROTEIN"/>
    <property type="match status" value="1"/>
</dbReference>
<dbReference type="InterPro" id="IPR001638">
    <property type="entry name" value="Solute-binding_3/MltF_N"/>
</dbReference>
<dbReference type="RefSeq" id="WP_228143590.1">
    <property type="nucleotide sequence ID" value="NZ_FOYV01000001.1"/>
</dbReference>
<evidence type="ECO:0000313" key="5">
    <source>
        <dbReference type="EMBL" id="SFR48354.1"/>
    </source>
</evidence>
<evidence type="ECO:0000256" key="2">
    <source>
        <dbReference type="ARBA" id="ARBA00022729"/>
    </source>
</evidence>
<evidence type="ECO:0000259" key="4">
    <source>
        <dbReference type="Pfam" id="PF00497"/>
    </source>
</evidence>
<evidence type="ECO:0000256" key="1">
    <source>
        <dbReference type="ARBA" id="ARBA00010333"/>
    </source>
</evidence>
<comment type="similarity">
    <text evidence="1">Belongs to the bacterial solute-binding protein 3 family.</text>
</comment>
<dbReference type="Proteomes" id="UP000199290">
    <property type="component" value="Unassembled WGS sequence"/>
</dbReference>
<accession>A0A1I6H1P2</accession>
<dbReference type="Pfam" id="PF00497">
    <property type="entry name" value="SBP_bac_3"/>
    <property type="match status" value="1"/>
</dbReference>
<name>A0A1I6H1P2_9GAMM</name>
<gene>
    <name evidence="5" type="ORF">SAMN04488073_2035</name>
</gene>
<dbReference type="Gene3D" id="3.40.190.10">
    <property type="entry name" value="Periplasmic binding protein-like II"/>
    <property type="match status" value="2"/>
</dbReference>
<dbReference type="STRING" id="375760.SAMN04488073_2035"/>
<reference evidence="6" key="1">
    <citation type="submission" date="2016-10" db="EMBL/GenBank/DDBJ databases">
        <authorList>
            <person name="Varghese N."/>
            <person name="Submissions S."/>
        </authorList>
    </citation>
    <scope>NUCLEOTIDE SEQUENCE [LARGE SCALE GENOMIC DNA]</scope>
    <source>
        <strain evidence="6">CGMCC 1.6294</strain>
    </source>
</reference>
<protein>
    <submittedName>
        <fullName evidence="5">Amino acid ABC transporter substrate-binding protein, PAAT family (TC 3.A.1.3.-)</fullName>
    </submittedName>
</protein>
<evidence type="ECO:0000313" key="6">
    <source>
        <dbReference type="Proteomes" id="UP000199290"/>
    </source>
</evidence>
<dbReference type="PANTHER" id="PTHR35936">
    <property type="entry name" value="MEMBRANE-BOUND LYTIC MUREIN TRANSGLYCOSYLASE F"/>
    <property type="match status" value="1"/>
</dbReference>
<feature type="signal peptide" evidence="3">
    <location>
        <begin position="1"/>
        <end position="39"/>
    </location>
</feature>
<dbReference type="EMBL" id="FOYV01000001">
    <property type="protein sequence ID" value="SFR48354.1"/>
    <property type="molecule type" value="Genomic_DNA"/>
</dbReference>
<sequence>MYSCCFHAPEFRRLANGRVLVARLAGLCLLMFAVMGASAQSDSETVAAAPILRVAYLEFPPITYQDSNGQPAGSFIELTRKVAVEAGYQPEFIYLPVSRVYLYLINGLIDVWPGVTEVPVLQGNVLESWISPAPVHLSAWYLESSPPLIHLEELRGKRVIVIGGYTYAGLLDWLAAHPDIRITEAPNHRSAVDMLKRRRGDYLLDYRQPVRQVLVPGSDDMLRESEVRTRDLAWIFSLAHPRAALMRDEFDDAYLRLVERGEVPPVRDLTGAYVIPGYPGELQ</sequence>
<feature type="chain" id="PRO_5011493651" evidence="3">
    <location>
        <begin position="40"/>
        <end position="283"/>
    </location>
</feature>
<evidence type="ECO:0000256" key="3">
    <source>
        <dbReference type="SAM" id="SignalP"/>
    </source>
</evidence>
<organism evidence="5 6">
    <name type="scientific">Marinobacter gudaonensis</name>
    <dbReference type="NCBI Taxonomy" id="375760"/>
    <lineage>
        <taxon>Bacteria</taxon>
        <taxon>Pseudomonadati</taxon>
        <taxon>Pseudomonadota</taxon>
        <taxon>Gammaproteobacteria</taxon>
        <taxon>Pseudomonadales</taxon>
        <taxon>Marinobacteraceae</taxon>
        <taxon>Marinobacter</taxon>
    </lineage>
</organism>
<keyword evidence="6" id="KW-1185">Reference proteome</keyword>
<proteinExistence type="inferred from homology"/>
<dbReference type="AlphaFoldDB" id="A0A1I6H1P2"/>
<keyword evidence="2 3" id="KW-0732">Signal</keyword>
<dbReference type="SUPFAM" id="SSF53850">
    <property type="entry name" value="Periplasmic binding protein-like II"/>
    <property type="match status" value="1"/>
</dbReference>